<dbReference type="AlphaFoldDB" id="A0A9Q3F9Q3"/>
<evidence type="ECO:0000313" key="3">
    <source>
        <dbReference type="Proteomes" id="UP000765509"/>
    </source>
</evidence>
<sequence>MPEIPLDINDSSSDKEVIKARMTKLTRTNWVQWSCQFKNYLISKGMDDLLDLPTEDVKNTSKFKKGMVEPLPCYGQVYEPGSSLEKHVDDFHKIHASYLSIFTDSSISMNLLSSMAAAFFLQSLDNDKELSSLCQTLYNIKPFNLNTITDRVSIEHSRRQTTYDQALMFDKNKQAELSKSKVKNQAEGSRKKKGPKDKRKGKNNAQGTGRNTNQEQDTKKQIDRIEQLLEKLQSATTLTSLNAALDSKEINHPPESDSKEFIFDKVNAMIGKNHQRLIYLDSGAGRTVVNNLTLLKNPTPVLKHINTFLNPIVAHGM</sequence>
<accession>A0A9Q3F9Q3</accession>
<organism evidence="2 3">
    <name type="scientific">Austropuccinia psidii MF-1</name>
    <dbReference type="NCBI Taxonomy" id="1389203"/>
    <lineage>
        <taxon>Eukaryota</taxon>
        <taxon>Fungi</taxon>
        <taxon>Dikarya</taxon>
        <taxon>Basidiomycota</taxon>
        <taxon>Pucciniomycotina</taxon>
        <taxon>Pucciniomycetes</taxon>
        <taxon>Pucciniales</taxon>
        <taxon>Sphaerophragmiaceae</taxon>
        <taxon>Austropuccinia</taxon>
    </lineage>
</organism>
<proteinExistence type="predicted"/>
<dbReference type="Proteomes" id="UP000765509">
    <property type="component" value="Unassembled WGS sequence"/>
</dbReference>
<dbReference type="EMBL" id="AVOT02040128">
    <property type="protein sequence ID" value="MBW0535304.1"/>
    <property type="molecule type" value="Genomic_DNA"/>
</dbReference>
<evidence type="ECO:0008006" key="4">
    <source>
        <dbReference type="Google" id="ProtNLM"/>
    </source>
</evidence>
<name>A0A9Q3F9Q3_9BASI</name>
<feature type="compositionally biased region" description="Basic residues" evidence="1">
    <location>
        <begin position="190"/>
        <end position="202"/>
    </location>
</feature>
<feature type="non-terminal residue" evidence="2">
    <location>
        <position position="317"/>
    </location>
</feature>
<feature type="region of interest" description="Disordered" evidence="1">
    <location>
        <begin position="174"/>
        <end position="220"/>
    </location>
</feature>
<dbReference type="OrthoDB" id="2516191at2759"/>
<feature type="compositionally biased region" description="Polar residues" evidence="1">
    <location>
        <begin position="203"/>
        <end position="215"/>
    </location>
</feature>
<evidence type="ECO:0000256" key="1">
    <source>
        <dbReference type="SAM" id="MobiDB-lite"/>
    </source>
</evidence>
<protein>
    <recommendedName>
        <fullName evidence="4">DUF4219 domain-containing protein</fullName>
    </recommendedName>
</protein>
<gene>
    <name evidence="2" type="ORF">O181_075019</name>
</gene>
<evidence type="ECO:0000313" key="2">
    <source>
        <dbReference type="EMBL" id="MBW0535304.1"/>
    </source>
</evidence>
<keyword evidence="3" id="KW-1185">Reference proteome</keyword>
<reference evidence="2" key="1">
    <citation type="submission" date="2021-03" db="EMBL/GenBank/DDBJ databases">
        <title>Draft genome sequence of rust myrtle Austropuccinia psidii MF-1, a brazilian biotype.</title>
        <authorList>
            <person name="Quecine M.C."/>
            <person name="Pachon D.M.R."/>
            <person name="Bonatelli M.L."/>
            <person name="Correr F.H."/>
            <person name="Franceschini L.M."/>
            <person name="Leite T.F."/>
            <person name="Margarido G.R.A."/>
            <person name="Almeida C.A."/>
            <person name="Ferrarezi J.A."/>
            <person name="Labate C.A."/>
        </authorList>
    </citation>
    <scope>NUCLEOTIDE SEQUENCE</scope>
    <source>
        <strain evidence="2">MF-1</strain>
    </source>
</reference>
<comment type="caution">
    <text evidence="2">The sequence shown here is derived from an EMBL/GenBank/DDBJ whole genome shotgun (WGS) entry which is preliminary data.</text>
</comment>